<evidence type="ECO:0000313" key="2">
    <source>
        <dbReference type="Proteomes" id="UP000602076"/>
    </source>
</evidence>
<proteinExistence type="predicted"/>
<keyword evidence="2" id="KW-1185">Reference proteome</keyword>
<accession>A0A927HDC7</accession>
<organism evidence="1 2">
    <name type="scientific">Peribacillus faecalis</name>
    <dbReference type="NCBI Taxonomy" id="2772559"/>
    <lineage>
        <taxon>Bacteria</taxon>
        <taxon>Bacillati</taxon>
        <taxon>Bacillota</taxon>
        <taxon>Bacilli</taxon>
        <taxon>Bacillales</taxon>
        <taxon>Bacillaceae</taxon>
        <taxon>Peribacillus</taxon>
    </lineage>
</organism>
<sequence>MKKFLAASLIGATVLASGCSMLETEPKEQKAVNEEAIALGDFELGRHIDYTRGTFNGKIEVEEAGHLTVTINEPGLLTKLMRPEYKVHTNAEEGEVVPGEEYIYSGVLNTNQKGTYTLTFTLEDEDGEVISETYRTFTKDDVESGLTQSASE</sequence>
<evidence type="ECO:0000313" key="1">
    <source>
        <dbReference type="EMBL" id="MBD3109313.1"/>
    </source>
</evidence>
<evidence type="ECO:0008006" key="3">
    <source>
        <dbReference type="Google" id="ProtNLM"/>
    </source>
</evidence>
<gene>
    <name evidence="1" type="ORF">IEO70_13255</name>
</gene>
<protein>
    <recommendedName>
        <fullName evidence="3">YtkA-like domain-containing protein</fullName>
    </recommendedName>
</protein>
<comment type="caution">
    <text evidence="1">The sequence shown here is derived from an EMBL/GenBank/DDBJ whole genome shotgun (WGS) entry which is preliminary data.</text>
</comment>
<dbReference type="Proteomes" id="UP000602076">
    <property type="component" value="Unassembled WGS sequence"/>
</dbReference>
<dbReference type="AlphaFoldDB" id="A0A927HDC7"/>
<reference evidence="1" key="1">
    <citation type="submission" date="2020-09" db="EMBL/GenBank/DDBJ databases">
        <title>Bacillus faecalis sp. nov., a moderately halophilic bacterium isolated from cow faeces.</title>
        <authorList>
            <person name="Jiang L."/>
            <person name="Lee J."/>
        </authorList>
    </citation>
    <scope>NUCLEOTIDE SEQUENCE</scope>
    <source>
        <strain evidence="1">AGMB 02131</strain>
    </source>
</reference>
<dbReference type="PROSITE" id="PS51257">
    <property type="entry name" value="PROKAR_LIPOPROTEIN"/>
    <property type="match status" value="1"/>
</dbReference>
<name>A0A927HDC7_9BACI</name>
<dbReference type="RefSeq" id="WP_190998850.1">
    <property type="nucleotide sequence ID" value="NZ_JACXSI010000032.1"/>
</dbReference>
<dbReference type="EMBL" id="JACXSI010000032">
    <property type="protein sequence ID" value="MBD3109313.1"/>
    <property type="molecule type" value="Genomic_DNA"/>
</dbReference>